<dbReference type="CDD" id="cd01146">
    <property type="entry name" value="FhuD"/>
    <property type="match status" value="1"/>
</dbReference>
<dbReference type="InterPro" id="IPR051313">
    <property type="entry name" value="Bact_iron-sidero_bind"/>
</dbReference>
<dbReference type="Gene3D" id="3.40.50.1980">
    <property type="entry name" value="Nitrogenase molybdenum iron protein domain"/>
    <property type="match status" value="2"/>
</dbReference>
<protein>
    <submittedName>
        <fullName evidence="7">Periplasmic binding protein</fullName>
    </submittedName>
</protein>
<evidence type="ECO:0000259" key="6">
    <source>
        <dbReference type="PROSITE" id="PS50983"/>
    </source>
</evidence>
<evidence type="ECO:0000256" key="4">
    <source>
        <dbReference type="ARBA" id="ARBA00022729"/>
    </source>
</evidence>
<feature type="domain" description="Fe/B12 periplasmic-binding" evidence="6">
    <location>
        <begin position="91"/>
        <end position="346"/>
    </location>
</feature>
<dbReference type="STRING" id="521096.Tpau_4123"/>
<dbReference type="AlphaFoldDB" id="D5UNY3"/>
<comment type="subcellular location">
    <subcellularLocation>
        <location evidence="1">Cell envelope</location>
    </subcellularLocation>
</comment>
<dbReference type="HOGENOM" id="CLU_038034_0_2_11"/>
<evidence type="ECO:0000256" key="2">
    <source>
        <dbReference type="ARBA" id="ARBA00008814"/>
    </source>
</evidence>
<keyword evidence="8" id="KW-1185">Reference proteome</keyword>
<evidence type="ECO:0000256" key="5">
    <source>
        <dbReference type="SAM" id="SignalP"/>
    </source>
</evidence>
<dbReference type="EMBL" id="CP001966">
    <property type="protein sequence ID" value="ADG80692.1"/>
    <property type="molecule type" value="Genomic_DNA"/>
</dbReference>
<dbReference type="SUPFAM" id="SSF53807">
    <property type="entry name" value="Helical backbone' metal receptor"/>
    <property type="match status" value="1"/>
</dbReference>
<keyword evidence="4 5" id="KW-0732">Signal</keyword>
<dbReference type="PROSITE" id="PS50983">
    <property type="entry name" value="FE_B12_PBP"/>
    <property type="match status" value="1"/>
</dbReference>
<feature type="signal peptide" evidence="5">
    <location>
        <begin position="1"/>
        <end position="31"/>
    </location>
</feature>
<proteinExistence type="inferred from homology"/>
<dbReference type="GO" id="GO:0030288">
    <property type="term" value="C:outer membrane-bounded periplasmic space"/>
    <property type="evidence" value="ECO:0007669"/>
    <property type="project" value="TreeGrafter"/>
</dbReference>
<accession>D5UNY3</accession>
<dbReference type="PANTHER" id="PTHR30532:SF25">
    <property type="entry name" value="IRON(III) DICITRATE-BINDING PERIPLASMIC PROTEIN"/>
    <property type="match status" value="1"/>
</dbReference>
<keyword evidence="3" id="KW-0813">Transport</keyword>
<dbReference type="InterPro" id="IPR002491">
    <property type="entry name" value="ABC_transptr_periplasmic_BD"/>
</dbReference>
<evidence type="ECO:0000313" key="8">
    <source>
        <dbReference type="Proteomes" id="UP000001213"/>
    </source>
</evidence>
<sequence length="346" mass="36787">MAYATPVMHRTLARRLAPAVVLLAAAVGVTACSNSSDSQGSGNTDVAAGGERFGTADAETAKLGTDAKPGVFPRTVRHAAGVTEIPKKPERIVVLDTGELDSVLSLGLKPVGMVETEGSSSVPTYLADKVQGVERVGKIQNVNVEAIARLKPDLILGSKLRVDKLYPQLSAIAPTVFSIRPGFPWKENFRLIGAATGEETKTVEQLNRYADNARALSARFTGTKPTISLLRFMPGKMRVYADKSLIGVILQDAGLPRPAGQNVDELAVEISMENLSKADGDYLFYSSYGKPENTGETAAITGPAWSQLGAVQRGKAFRVDDDVWYLGLGPTGASLIVQQLGEFLAK</sequence>
<dbReference type="eggNOG" id="COG0614">
    <property type="taxonomic scope" value="Bacteria"/>
</dbReference>
<dbReference type="Proteomes" id="UP000001213">
    <property type="component" value="Chromosome"/>
</dbReference>
<evidence type="ECO:0000313" key="7">
    <source>
        <dbReference type="EMBL" id="ADG80692.1"/>
    </source>
</evidence>
<reference evidence="8" key="1">
    <citation type="submission" date="2010-03" db="EMBL/GenBank/DDBJ databases">
        <title>The complete chromosome of Tsukamurella paurometabola DSM 20162.</title>
        <authorList>
            <consortium name="US DOE Joint Genome Institute (JGI-PGF)"/>
            <person name="Lucas S."/>
            <person name="Copeland A."/>
            <person name="Lapidus A."/>
            <person name="Glavina del Rio T."/>
            <person name="Dalin E."/>
            <person name="Tice H."/>
            <person name="Bruce D."/>
            <person name="Goodwin L."/>
            <person name="Pitluck S."/>
            <person name="Kyrpides N."/>
            <person name="Mavromatis K."/>
            <person name="Ivanova N."/>
            <person name="Mikhailova N."/>
            <person name="Munk A.C."/>
            <person name="Brettin T."/>
            <person name="Detter J.C."/>
            <person name="Tapia R."/>
            <person name="Han C."/>
            <person name="Larimer F."/>
            <person name="Land M."/>
            <person name="Hauser L."/>
            <person name="Markowitz V."/>
            <person name="Cheng J.-F."/>
            <person name="Hugenholtz P."/>
            <person name="Woyke T."/>
            <person name="Wu D."/>
            <person name="Jando M."/>
            <person name="Brambilla E."/>
            <person name="Klenk H.-P."/>
            <person name="Eisen J.A."/>
        </authorList>
    </citation>
    <scope>NUCLEOTIDE SEQUENCE [LARGE SCALE GENOMIC DNA]</scope>
    <source>
        <strain evidence="8">ATCC 8368 / DSM 20162 / CCUG 35730 / CIP 100753 / JCM 10117 / KCTC 9821 / NBRC 16120 / NCIMB 702349 / NCTC 13040</strain>
    </source>
</reference>
<dbReference type="KEGG" id="tpr:Tpau_4123"/>
<feature type="chain" id="PRO_5038542860" evidence="5">
    <location>
        <begin position="32"/>
        <end position="346"/>
    </location>
</feature>
<dbReference type="PANTHER" id="PTHR30532">
    <property type="entry name" value="IRON III DICITRATE-BINDING PERIPLASMIC PROTEIN"/>
    <property type="match status" value="1"/>
</dbReference>
<evidence type="ECO:0000256" key="3">
    <source>
        <dbReference type="ARBA" id="ARBA00022448"/>
    </source>
</evidence>
<reference evidence="7 8" key="2">
    <citation type="journal article" date="2011" name="Stand. Genomic Sci.">
        <title>Complete genome sequence of Tsukamurella paurometabola type strain (no. 33).</title>
        <authorList>
            <person name="Munk A.C."/>
            <person name="Lapidus A."/>
            <person name="Lucas S."/>
            <person name="Nolan M."/>
            <person name="Tice H."/>
            <person name="Cheng J.F."/>
            <person name="Del Rio T.G."/>
            <person name="Goodwin L."/>
            <person name="Pitluck S."/>
            <person name="Liolios K."/>
            <person name="Huntemann M."/>
            <person name="Ivanova N."/>
            <person name="Mavromatis K."/>
            <person name="Mikhailova N."/>
            <person name="Pati A."/>
            <person name="Chen A."/>
            <person name="Palaniappan K."/>
            <person name="Tapia R."/>
            <person name="Han C."/>
            <person name="Land M."/>
            <person name="Hauser L."/>
            <person name="Chang Y.J."/>
            <person name="Jeffries C.D."/>
            <person name="Brettin T."/>
            <person name="Yasawong M."/>
            <person name="Brambilla E.M."/>
            <person name="Rohde M."/>
            <person name="Sikorski J."/>
            <person name="Goker M."/>
            <person name="Detter J.C."/>
            <person name="Woyke T."/>
            <person name="Bristow J."/>
            <person name="Eisen J.A."/>
            <person name="Markowitz V."/>
            <person name="Hugenholtz P."/>
            <person name="Kyrpides N.C."/>
            <person name="Klenk H.P."/>
        </authorList>
    </citation>
    <scope>NUCLEOTIDE SEQUENCE [LARGE SCALE GENOMIC DNA]</scope>
    <source>
        <strain evidence="8">ATCC 8368 / DSM 20162 / CCUG 35730 / CIP 100753 / JCM 10117 / KCTC 9821 / NBRC 16120 / NCIMB 702349 / NCTC 13040</strain>
    </source>
</reference>
<organism evidence="7 8">
    <name type="scientific">Tsukamurella paurometabola (strain ATCC 8368 / DSM 20162 / CCUG 35730 / CIP 100753 / JCM 10117 / KCTC 9821 / NBRC 16120 / NCIMB 702349 / NCTC 13040)</name>
    <name type="common">Corynebacterium paurometabolum</name>
    <dbReference type="NCBI Taxonomy" id="521096"/>
    <lineage>
        <taxon>Bacteria</taxon>
        <taxon>Bacillati</taxon>
        <taxon>Actinomycetota</taxon>
        <taxon>Actinomycetes</taxon>
        <taxon>Mycobacteriales</taxon>
        <taxon>Tsukamurellaceae</taxon>
        <taxon>Tsukamurella</taxon>
    </lineage>
</organism>
<dbReference type="Pfam" id="PF01497">
    <property type="entry name" value="Peripla_BP_2"/>
    <property type="match status" value="1"/>
</dbReference>
<comment type="similarity">
    <text evidence="2">Belongs to the bacterial solute-binding protein 8 family.</text>
</comment>
<evidence type="ECO:0000256" key="1">
    <source>
        <dbReference type="ARBA" id="ARBA00004196"/>
    </source>
</evidence>
<name>D5UNY3_TSUPD</name>
<gene>
    <name evidence="7" type="ordered locus">Tpau_4123</name>
</gene>
<dbReference type="GO" id="GO:1901678">
    <property type="term" value="P:iron coordination entity transport"/>
    <property type="evidence" value="ECO:0007669"/>
    <property type="project" value="UniProtKB-ARBA"/>
</dbReference>